<dbReference type="Proteomes" id="UP000309676">
    <property type="component" value="Unassembled WGS sequence"/>
</dbReference>
<dbReference type="OrthoDB" id="5124266at2"/>
<gene>
    <name evidence="1" type="ORF">FE782_12725</name>
</gene>
<name>A0A5R9GEX4_9BACL</name>
<dbReference type="AlphaFoldDB" id="A0A5R9GEX4"/>
<organism evidence="1 2">
    <name type="scientific">Paenibacillus antri</name>
    <dbReference type="NCBI Taxonomy" id="2582848"/>
    <lineage>
        <taxon>Bacteria</taxon>
        <taxon>Bacillati</taxon>
        <taxon>Bacillota</taxon>
        <taxon>Bacilli</taxon>
        <taxon>Bacillales</taxon>
        <taxon>Paenibacillaceae</taxon>
        <taxon>Paenibacillus</taxon>
    </lineage>
</organism>
<keyword evidence="2" id="KW-1185">Reference proteome</keyword>
<evidence type="ECO:0000313" key="1">
    <source>
        <dbReference type="EMBL" id="TLS51774.1"/>
    </source>
</evidence>
<reference evidence="1 2" key="1">
    <citation type="submission" date="2019-05" db="EMBL/GenBank/DDBJ databases">
        <authorList>
            <person name="Narsing Rao M.P."/>
            <person name="Li W.J."/>
        </authorList>
    </citation>
    <scope>NUCLEOTIDE SEQUENCE [LARGE SCALE GENOMIC DNA]</scope>
    <source>
        <strain evidence="1 2">SYSU_K30003</strain>
    </source>
</reference>
<dbReference type="EMBL" id="VCIW01000007">
    <property type="protein sequence ID" value="TLS51774.1"/>
    <property type="molecule type" value="Genomic_DNA"/>
</dbReference>
<dbReference type="InterPro" id="IPR013320">
    <property type="entry name" value="ConA-like_dom_sf"/>
</dbReference>
<evidence type="ECO:0000313" key="2">
    <source>
        <dbReference type="Proteomes" id="UP000309676"/>
    </source>
</evidence>
<dbReference type="RefSeq" id="WP_138194481.1">
    <property type="nucleotide sequence ID" value="NZ_VCIW01000007.1"/>
</dbReference>
<protein>
    <submittedName>
        <fullName evidence="1">LamG domain-containing protein</fullName>
    </submittedName>
</protein>
<dbReference type="Gene3D" id="2.60.120.200">
    <property type="match status" value="1"/>
</dbReference>
<dbReference type="Pfam" id="PF13385">
    <property type="entry name" value="Laminin_G_3"/>
    <property type="match status" value="1"/>
</dbReference>
<comment type="caution">
    <text evidence="1">The sequence shown here is derived from an EMBL/GenBank/DDBJ whole genome shotgun (WGS) entry which is preliminary data.</text>
</comment>
<proteinExistence type="predicted"/>
<dbReference type="SUPFAM" id="SSF49899">
    <property type="entry name" value="Concanavalin A-like lectins/glucanases"/>
    <property type="match status" value="1"/>
</dbReference>
<accession>A0A5R9GEX4</accession>
<sequence>MNGEKVEGASAAGRAAVLGTAGLVAFWDFQDAEGAAKVADGPHAYALEPKGGFIRRTGDGLFGPHAIELEHGQWLRLPRAACPALRFGGEGAAVTVAAWVKRKDVRKPECQAIAGMWNESEKKRQYGLFLDLRIWGSGHQVCGHVSASGGPTPGHKYCMDASIGSTAVPYETWSFVAFTYDGAYARSYLNGSLDRRDGYNPYPYPDGLYDGGADGADFTVGAVHRHGEMGNFFEGTLGGLAVFDRALTEAEMARLHRAVPI</sequence>